<evidence type="ECO:0000313" key="13">
    <source>
        <dbReference type="Proteomes" id="UP000219546"/>
    </source>
</evidence>
<dbReference type="PANTHER" id="PTHR11562">
    <property type="entry name" value="CATION EFFLUX PROTEIN/ ZINC TRANSPORTER"/>
    <property type="match status" value="1"/>
</dbReference>
<proteinExistence type="inferred from homology"/>
<dbReference type="SUPFAM" id="SSF161111">
    <property type="entry name" value="Cation efflux protein transmembrane domain-like"/>
    <property type="match status" value="1"/>
</dbReference>
<dbReference type="RefSeq" id="WP_097158251.1">
    <property type="nucleotide sequence ID" value="NZ_JBEPMQ010000002.1"/>
</dbReference>
<dbReference type="GO" id="GO:0005385">
    <property type="term" value="F:zinc ion transmembrane transporter activity"/>
    <property type="evidence" value="ECO:0007669"/>
    <property type="project" value="TreeGrafter"/>
</dbReference>
<dbReference type="PANTHER" id="PTHR11562:SF17">
    <property type="entry name" value="RE54080P-RELATED"/>
    <property type="match status" value="1"/>
</dbReference>
<evidence type="ECO:0000256" key="8">
    <source>
        <dbReference type="SAM" id="MobiDB-lite"/>
    </source>
</evidence>
<dbReference type="InterPro" id="IPR050681">
    <property type="entry name" value="CDF/SLC30A"/>
</dbReference>
<dbReference type="NCBIfam" id="TIGR01297">
    <property type="entry name" value="CDF"/>
    <property type="match status" value="1"/>
</dbReference>
<dbReference type="InterPro" id="IPR002524">
    <property type="entry name" value="Cation_efflux"/>
</dbReference>
<feature type="transmembrane region" description="Helical" evidence="9">
    <location>
        <begin position="30"/>
        <end position="51"/>
    </location>
</feature>
<name>A0A285CQX8_9BACI</name>
<feature type="domain" description="Cation efflux protein cytoplasmic" evidence="11">
    <location>
        <begin position="227"/>
        <end position="299"/>
    </location>
</feature>
<keyword evidence="7 9" id="KW-0472">Membrane</keyword>
<feature type="transmembrane region" description="Helical" evidence="9">
    <location>
        <begin position="129"/>
        <end position="152"/>
    </location>
</feature>
<evidence type="ECO:0000313" key="12">
    <source>
        <dbReference type="EMBL" id="SNX69957.1"/>
    </source>
</evidence>
<feature type="transmembrane region" description="Helical" evidence="9">
    <location>
        <begin position="57"/>
        <end position="78"/>
    </location>
</feature>
<keyword evidence="4 9" id="KW-0812">Transmembrane</keyword>
<comment type="similarity">
    <text evidence="2">Belongs to the cation diffusion facilitator (CDF) transporter (TC 2.A.4) family. SLC30A subfamily.</text>
</comment>
<dbReference type="InterPro" id="IPR036837">
    <property type="entry name" value="Cation_efflux_CTD_sf"/>
</dbReference>
<dbReference type="InterPro" id="IPR027469">
    <property type="entry name" value="Cation_efflux_TMD_sf"/>
</dbReference>
<feature type="transmembrane region" description="Helical" evidence="9">
    <location>
        <begin position="98"/>
        <end position="117"/>
    </location>
</feature>
<dbReference type="Proteomes" id="UP000219546">
    <property type="component" value="Unassembled WGS sequence"/>
</dbReference>
<keyword evidence="5 9" id="KW-1133">Transmembrane helix</keyword>
<keyword evidence="3" id="KW-0813">Transport</keyword>
<dbReference type="AlphaFoldDB" id="A0A285CQX8"/>
<feature type="transmembrane region" description="Helical" evidence="9">
    <location>
        <begin position="164"/>
        <end position="187"/>
    </location>
</feature>
<comment type="subcellular location">
    <subcellularLocation>
        <location evidence="1">Membrane</location>
        <topology evidence="1">Multi-pass membrane protein</topology>
    </subcellularLocation>
</comment>
<evidence type="ECO:0000256" key="6">
    <source>
        <dbReference type="ARBA" id="ARBA00023065"/>
    </source>
</evidence>
<dbReference type="EMBL" id="OAOP01000003">
    <property type="protein sequence ID" value="SNX69957.1"/>
    <property type="molecule type" value="Genomic_DNA"/>
</dbReference>
<evidence type="ECO:0000256" key="9">
    <source>
        <dbReference type="SAM" id="Phobius"/>
    </source>
</evidence>
<evidence type="ECO:0000256" key="3">
    <source>
        <dbReference type="ARBA" id="ARBA00022448"/>
    </source>
</evidence>
<keyword evidence="6" id="KW-0406">Ion transport</keyword>
<sequence>MGHSHHHGHSHDHHHHHHHHHHTHNANKKVLLVSFLLIFTFMIVEVIGGFLTNSLALLSDAGHMLSDAAALGLSLLAFKIGERAANDQKTYGYKRFEILAAFINGITLVVISLYIFWEAYHRFFEPPEVSTGMMLIAIIGLIVNIVVAWILMKGDTSGNLNLRSALLHVLGDMVGSFGAILAGALIYFFNWNIADPIASVLVAILVLVSGWRVTKDSFHVLMEGTPAHIDCQKVKTALLKIPGVKEVHDLHVWTITSDFPALSCHLVVNEMEDRDTILKDTTALLKSQFHLKHTTIQIEGEQFENRDEHEFCR</sequence>
<dbReference type="InterPro" id="IPR058533">
    <property type="entry name" value="Cation_efflux_TM"/>
</dbReference>
<reference evidence="12 13" key="1">
    <citation type="submission" date="2017-08" db="EMBL/GenBank/DDBJ databases">
        <authorList>
            <person name="de Groot N.N."/>
        </authorList>
    </citation>
    <scope>NUCLEOTIDE SEQUENCE [LARGE SCALE GENOMIC DNA]</scope>
    <source>
        <strain evidence="12 13">JC228</strain>
    </source>
</reference>
<feature type="domain" description="Cation efflux protein transmembrane" evidence="10">
    <location>
        <begin position="31"/>
        <end position="222"/>
    </location>
</feature>
<evidence type="ECO:0000256" key="2">
    <source>
        <dbReference type="ARBA" id="ARBA00008873"/>
    </source>
</evidence>
<organism evidence="12 13">
    <name type="scientific">Bacillus oleivorans</name>
    <dbReference type="NCBI Taxonomy" id="1448271"/>
    <lineage>
        <taxon>Bacteria</taxon>
        <taxon>Bacillati</taxon>
        <taxon>Bacillota</taxon>
        <taxon>Bacilli</taxon>
        <taxon>Bacillales</taxon>
        <taxon>Bacillaceae</taxon>
        <taxon>Bacillus</taxon>
    </lineage>
</organism>
<dbReference type="Pfam" id="PF16916">
    <property type="entry name" value="ZT_dimer"/>
    <property type="match status" value="1"/>
</dbReference>
<feature type="transmembrane region" description="Helical" evidence="9">
    <location>
        <begin position="193"/>
        <end position="213"/>
    </location>
</feature>
<evidence type="ECO:0000256" key="1">
    <source>
        <dbReference type="ARBA" id="ARBA00004141"/>
    </source>
</evidence>
<accession>A0A285CQX8</accession>
<evidence type="ECO:0000259" key="10">
    <source>
        <dbReference type="Pfam" id="PF01545"/>
    </source>
</evidence>
<evidence type="ECO:0000256" key="5">
    <source>
        <dbReference type="ARBA" id="ARBA00022989"/>
    </source>
</evidence>
<evidence type="ECO:0000256" key="7">
    <source>
        <dbReference type="ARBA" id="ARBA00023136"/>
    </source>
</evidence>
<feature type="region of interest" description="Disordered" evidence="8">
    <location>
        <begin position="1"/>
        <end position="21"/>
    </location>
</feature>
<protein>
    <submittedName>
        <fullName evidence="12">Cobalt-zinc-cadmium efflux system protein</fullName>
    </submittedName>
</protein>
<dbReference type="InterPro" id="IPR027470">
    <property type="entry name" value="Cation_efflux_CTD"/>
</dbReference>
<gene>
    <name evidence="12" type="ORF">SAMN05877753_103339</name>
</gene>
<evidence type="ECO:0000256" key="4">
    <source>
        <dbReference type="ARBA" id="ARBA00022692"/>
    </source>
</evidence>
<dbReference type="Pfam" id="PF01545">
    <property type="entry name" value="Cation_efflux"/>
    <property type="match status" value="1"/>
</dbReference>
<dbReference type="OrthoDB" id="9809646at2"/>
<keyword evidence="13" id="KW-1185">Reference proteome</keyword>
<dbReference type="Gene3D" id="1.20.1510.10">
    <property type="entry name" value="Cation efflux protein transmembrane domain"/>
    <property type="match status" value="1"/>
</dbReference>
<dbReference type="GO" id="GO:0005886">
    <property type="term" value="C:plasma membrane"/>
    <property type="evidence" value="ECO:0007669"/>
    <property type="project" value="TreeGrafter"/>
</dbReference>
<evidence type="ECO:0000259" key="11">
    <source>
        <dbReference type="Pfam" id="PF16916"/>
    </source>
</evidence>
<dbReference type="SUPFAM" id="SSF160240">
    <property type="entry name" value="Cation efflux protein cytoplasmic domain-like"/>
    <property type="match status" value="1"/>
</dbReference>